<feature type="compositionally biased region" description="Pro residues" evidence="1">
    <location>
        <begin position="26"/>
        <end position="40"/>
    </location>
</feature>
<dbReference type="PANTHER" id="PTHR28041">
    <property type="entry name" value="54S RIBOSOMAL PROTEIN L25, MITOCHONDRIAL"/>
    <property type="match status" value="1"/>
</dbReference>
<feature type="compositionally biased region" description="Low complexity" evidence="1">
    <location>
        <begin position="41"/>
        <end position="52"/>
    </location>
</feature>
<dbReference type="AlphaFoldDB" id="M2MYB4"/>
<dbReference type="InterPro" id="IPR040922">
    <property type="entry name" value="Ribosomal_mL59_dom"/>
</dbReference>
<name>M2MYB4_BAUPA</name>
<dbReference type="eggNOG" id="ENOG502S29G">
    <property type="taxonomic scope" value="Eukaryota"/>
</dbReference>
<evidence type="ECO:0000259" key="2">
    <source>
        <dbReference type="Pfam" id="PF18126"/>
    </source>
</evidence>
<dbReference type="Proteomes" id="UP000011761">
    <property type="component" value="Unassembled WGS sequence"/>
</dbReference>
<dbReference type="GO" id="GO:0005762">
    <property type="term" value="C:mitochondrial large ribosomal subunit"/>
    <property type="evidence" value="ECO:0007669"/>
    <property type="project" value="InterPro"/>
</dbReference>
<dbReference type="GO" id="GO:0003735">
    <property type="term" value="F:structural constituent of ribosome"/>
    <property type="evidence" value="ECO:0007669"/>
    <property type="project" value="InterPro"/>
</dbReference>
<feature type="region of interest" description="Disordered" evidence="1">
    <location>
        <begin position="187"/>
        <end position="213"/>
    </location>
</feature>
<feature type="domain" description="Large ribosomal subunit protein mL59" evidence="2">
    <location>
        <begin position="17"/>
        <end position="183"/>
    </location>
</feature>
<dbReference type="RefSeq" id="XP_007681678.1">
    <property type="nucleotide sequence ID" value="XM_007683488.1"/>
</dbReference>
<dbReference type="Pfam" id="PF18126">
    <property type="entry name" value="Mitoc_mL59"/>
    <property type="match status" value="1"/>
</dbReference>
<sequence>MAAVAHEHVRLAQSLPRQLLHFFKRFPPPQLSPGAPPPRPQTVQVVSDTSSSNPNAGGATIEVPADDPSPTPLIQNAKWKRNPFLAHKNPTTGNWHAPHYSLRRQADLFRLAVEYNVLPLMPESPKHPEIKAAKRVEQGLRVKGTGEGQRVKGKYWERTLKSRLEVRRKAMEAMPDMIRTWKETGHGRGWKKYPRGRTLPDNRRKGRGVLEYA</sequence>
<feature type="region of interest" description="Disordered" evidence="1">
    <location>
        <begin position="26"/>
        <end position="71"/>
    </location>
</feature>
<evidence type="ECO:0000256" key="1">
    <source>
        <dbReference type="SAM" id="MobiDB-lite"/>
    </source>
</evidence>
<dbReference type="OMA" id="KAWERTM"/>
<gene>
    <name evidence="3" type="ORF">BAUCODRAFT_127191</name>
</gene>
<protein>
    <recommendedName>
        <fullName evidence="2">Large ribosomal subunit protein mL59 domain-containing protein</fullName>
    </recommendedName>
</protein>
<organism evidence="3 4">
    <name type="scientific">Baudoinia panamericana (strain UAMH 10762)</name>
    <name type="common">Angels' share fungus</name>
    <name type="synonym">Baudoinia compniacensis (strain UAMH 10762)</name>
    <dbReference type="NCBI Taxonomy" id="717646"/>
    <lineage>
        <taxon>Eukaryota</taxon>
        <taxon>Fungi</taxon>
        <taxon>Dikarya</taxon>
        <taxon>Ascomycota</taxon>
        <taxon>Pezizomycotina</taxon>
        <taxon>Dothideomycetes</taxon>
        <taxon>Dothideomycetidae</taxon>
        <taxon>Mycosphaerellales</taxon>
        <taxon>Teratosphaeriaceae</taxon>
        <taxon>Baudoinia</taxon>
    </lineage>
</organism>
<accession>M2MYB4</accession>
<dbReference type="PANTHER" id="PTHR28041:SF1">
    <property type="entry name" value="LARGE RIBOSOMAL SUBUNIT PROTEIN ML59"/>
    <property type="match status" value="1"/>
</dbReference>
<dbReference type="OrthoDB" id="18529at2759"/>
<reference evidence="3 4" key="1">
    <citation type="journal article" date="2012" name="PLoS Pathog.">
        <title>Diverse lifestyles and strategies of plant pathogenesis encoded in the genomes of eighteen Dothideomycetes fungi.</title>
        <authorList>
            <person name="Ohm R.A."/>
            <person name="Feau N."/>
            <person name="Henrissat B."/>
            <person name="Schoch C.L."/>
            <person name="Horwitz B.A."/>
            <person name="Barry K.W."/>
            <person name="Condon B.J."/>
            <person name="Copeland A.C."/>
            <person name="Dhillon B."/>
            <person name="Glaser F."/>
            <person name="Hesse C.N."/>
            <person name="Kosti I."/>
            <person name="LaButti K."/>
            <person name="Lindquist E.A."/>
            <person name="Lucas S."/>
            <person name="Salamov A.A."/>
            <person name="Bradshaw R.E."/>
            <person name="Ciuffetti L."/>
            <person name="Hamelin R.C."/>
            <person name="Kema G.H.J."/>
            <person name="Lawrence C."/>
            <person name="Scott J.A."/>
            <person name="Spatafora J.W."/>
            <person name="Turgeon B.G."/>
            <person name="de Wit P.J.G.M."/>
            <person name="Zhong S."/>
            <person name="Goodwin S.B."/>
            <person name="Grigoriev I.V."/>
        </authorList>
    </citation>
    <scope>NUCLEOTIDE SEQUENCE [LARGE SCALE GENOMIC DNA]</scope>
    <source>
        <strain evidence="3 4">UAMH 10762</strain>
    </source>
</reference>
<keyword evidence="4" id="KW-1185">Reference proteome</keyword>
<proteinExistence type="predicted"/>
<evidence type="ECO:0000313" key="4">
    <source>
        <dbReference type="Proteomes" id="UP000011761"/>
    </source>
</evidence>
<evidence type="ECO:0000313" key="3">
    <source>
        <dbReference type="EMBL" id="EMC91280.1"/>
    </source>
</evidence>
<dbReference type="STRING" id="717646.M2MYB4"/>
<dbReference type="KEGG" id="bcom:BAUCODRAFT_127191"/>
<dbReference type="GeneID" id="19108117"/>
<dbReference type="EMBL" id="KB445564">
    <property type="protein sequence ID" value="EMC91280.1"/>
    <property type="molecule type" value="Genomic_DNA"/>
</dbReference>
<dbReference type="HOGENOM" id="CLU_076154_0_0_1"/>
<dbReference type="InterPro" id="IPR037507">
    <property type="entry name" value="Ribosomal_mL59"/>
</dbReference>